<keyword evidence="2" id="KW-0489">Methyltransferase</keyword>
<keyword evidence="2" id="KW-0808">Transferase</keyword>
<accession>A0A327M7H0</accession>
<dbReference type="Gene3D" id="3.40.50.150">
    <property type="entry name" value="Vaccinia Virus protein VP39"/>
    <property type="match status" value="1"/>
</dbReference>
<dbReference type="AlphaFoldDB" id="A0A327M7H0"/>
<dbReference type="Pfam" id="PF08241">
    <property type="entry name" value="Methyltransf_11"/>
    <property type="match status" value="1"/>
</dbReference>
<evidence type="ECO:0000313" key="2">
    <source>
        <dbReference type="EMBL" id="RAI58254.1"/>
    </source>
</evidence>
<evidence type="ECO:0000259" key="1">
    <source>
        <dbReference type="Pfam" id="PF08241"/>
    </source>
</evidence>
<dbReference type="GO" id="GO:0008757">
    <property type="term" value="F:S-adenosylmethionine-dependent methyltransferase activity"/>
    <property type="evidence" value="ECO:0007669"/>
    <property type="project" value="InterPro"/>
</dbReference>
<dbReference type="SUPFAM" id="SSF53335">
    <property type="entry name" value="S-adenosyl-L-methionine-dependent methyltransferases"/>
    <property type="match status" value="1"/>
</dbReference>
<gene>
    <name evidence="2" type="ORF">DOO78_14655</name>
</gene>
<dbReference type="InterPro" id="IPR029063">
    <property type="entry name" value="SAM-dependent_MTases_sf"/>
</dbReference>
<reference evidence="3" key="1">
    <citation type="submission" date="2018-06" db="EMBL/GenBank/DDBJ databases">
        <authorList>
            <person name="Khan S.A."/>
        </authorList>
    </citation>
    <scope>NUCLEOTIDE SEQUENCE [LARGE SCALE GENOMIC DNA]</scope>
    <source>
        <strain evidence="3">DB-1506</strain>
    </source>
</reference>
<dbReference type="InterPro" id="IPR013216">
    <property type="entry name" value="Methyltransf_11"/>
</dbReference>
<dbReference type="Proteomes" id="UP000249065">
    <property type="component" value="Unassembled WGS sequence"/>
</dbReference>
<evidence type="ECO:0000313" key="3">
    <source>
        <dbReference type="Proteomes" id="UP000249065"/>
    </source>
</evidence>
<keyword evidence="3" id="KW-1185">Reference proteome</keyword>
<protein>
    <submittedName>
        <fullName evidence="2">Methyltransferase type 11</fullName>
    </submittedName>
</protein>
<feature type="domain" description="Methyltransferase type 11" evidence="1">
    <location>
        <begin position="86"/>
        <end position="130"/>
    </location>
</feature>
<dbReference type="RefSeq" id="WP_111470595.1">
    <property type="nucleotide sequence ID" value="NZ_QLIX01000010.1"/>
</dbReference>
<dbReference type="CDD" id="cd02440">
    <property type="entry name" value="AdoMet_MTases"/>
    <property type="match status" value="1"/>
</dbReference>
<comment type="caution">
    <text evidence="2">The sequence shown here is derived from an EMBL/GenBank/DDBJ whole genome shotgun (WGS) entry which is preliminary data.</text>
</comment>
<name>A0A327M7H0_9PROT</name>
<organism evidence="2 3">
    <name type="scientific">Roseicella frigidaeris</name>
    <dbReference type="NCBI Taxonomy" id="2230885"/>
    <lineage>
        <taxon>Bacteria</taxon>
        <taxon>Pseudomonadati</taxon>
        <taxon>Pseudomonadota</taxon>
        <taxon>Alphaproteobacteria</taxon>
        <taxon>Acetobacterales</taxon>
        <taxon>Roseomonadaceae</taxon>
        <taxon>Roseicella</taxon>
    </lineage>
</organism>
<dbReference type="EMBL" id="QLIX01000010">
    <property type="protein sequence ID" value="RAI58254.1"/>
    <property type="molecule type" value="Genomic_DNA"/>
</dbReference>
<proteinExistence type="predicted"/>
<dbReference type="OrthoDB" id="9800231at2"/>
<sequence>MSHEVHGLGNFYATPAGLVTARLLRDSLRQLWPALPGQAVLGLGYASPFLRLWRGEAARCVAATPTPLPRWRWPRSARSCSTAVEEDALPFPDLTFDRILLVHGLETAENARRMLREAWRVLKDDGRLIVVVPNRLGLWAHLERTPFGHGQPYSSGQIERLLRRQMFQVEQRRGALFVPPFQSRLLLRGAGAWERLGGPLFPRFAGVMLVEAVKDFAALVPTGAVQAKTRRVVVAEGAYFSPRSRAAPSRGPLGPLGPEGCHGLLRRGRDGAMHGAMNGAMGGVGLRRALIAGRPHLG</sequence>
<dbReference type="GO" id="GO:0032259">
    <property type="term" value="P:methylation"/>
    <property type="evidence" value="ECO:0007669"/>
    <property type="project" value="UniProtKB-KW"/>
</dbReference>